<reference evidence="3 4" key="2">
    <citation type="submission" date="2018-09" db="EMBL/GenBank/DDBJ databases">
        <title>Genome of Sphaerochaeta halotolerans strain 4-11.</title>
        <authorList>
            <person name="Nazina T.N."/>
            <person name="Sokolova D.S."/>
        </authorList>
    </citation>
    <scope>NUCLEOTIDE SEQUENCE [LARGE SCALE GENOMIC DNA]</scope>
    <source>
        <strain evidence="3 4">4-11</strain>
    </source>
</reference>
<dbReference type="AlphaFoldDB" id="A0A372MGH3"/>
<name>A0A372MGH3_9SPIR</name>
<dbReference type="Gene3D" id="3.30.70.330">
    <property type="match status" value="1"/>
</dbReference>
<evidence type="ECO:0000313" key="4">
    <source>
        <dbReference type="Proteomes" id="UP000264002"/>
    </source>
</evidence>
<protein>
    <submittedName>
        <fullName evidence="3">RNA-binding protein</fullName>
    </submittedName>
</protein>
<gene>
    <name evidence="3" type="ORF">DYP60_07760</name>
</gene>
<keyword evidence="4" id="KW-1185">Reference proteome</keyword>
<sequence>MAIDNKSTPTDDLVIDTIQLLAGKTKADPNPDELEQLKRLIKKNVPFSLRGYFMAYLLREVLQANTPKRAGSNAKPAPKAKREAPTKKEEPKEEKENQQPRKKTPRPLPEGARTLYLNIGKMKRLYTKELSQILQTELGIERDDIYSIRIHDKYSFISMSEENCEKAIEKLNGKDIRGRTASVSYSNKE</sequence>
<comment type="caution">
    <text evidence="3">The sequence shown here is derived from an EMBL/GenBank/DDBJ whole genome shotgun (WGS) entry which is preliminary data.</text>
</comment>
<dbReference type="InterPro" id="IPR012677">
    <property type="entry name" value="Nucleotide-bd_a/b_plait_sf"/>
</dbReference>
<organism evidence="3 4">
    <name type="scientific">Sphaerochaeta halotolerans</name>
    <dbReference type="NCBI Taxonomy" id="2293840"/>
    <lineage>
        <taxon>Bacteria</taxon>
        <taxon>Pseudomonadati</taxon>
        <taxon>Spirochaetota</taxon>
        <taxon>Spirochaetia</taxon>
        <taxon>Spirochaetales</taxon>
        <taxon>Sphaerochaetaceae</taxon>
        <taxon>Sphaerochaeta</taxon>
    </lineage>
</organism>
<dbReference type="EMBL" id="QUWK01000007">
    <property type="protein sequence ID" value="RFU94852.1"/>
    <property type="molecule type" value="Genomic_DNA"/>
</dbReference>
<dbReference type="OrthoDB" id="366519at2"/>
<evidence type="ECO:0000256" key="1">
    <source>
        <dbReference type="SAM" id="MobiDB-lite"/>
    </source>
</evidence>
<feature type="domain" description="DEAD box helicase DbpA/CsdA RNA-binding" evidence="2">
    <location>
        <begin position="114"/>
        <end position="183"/>
    </location>
</feature>
<dbReference type="GO" id="GO:0003676">
    <property type="term" value="F:nucleic acid binding"/>
    <property type="evidence" value="ECO:0007669"/>
    <property type="project" value="InterPro"/>
</dbReference>
<dbReference type="InterPro" id="IPR005580">
    <property type="entry name" value="DbpA/CsdA_RNA-bd_dom"/>
</dbReference>
<reference evidence="4" key="1">
    <citation type="submission" date="2018-08" db="EMBL/GenBank/DDBJ databases">
        <authorList>
            <person name="Grouzdev D.S."/>
            <person name="Krutkina M.S."/>
        </authorList>
    </citation>
    <scope>NUCLEOTIDE SEQUENCE [LARGE SCALE GENOMIC DNA]</scope>
    <source>
        <strain evidence="4">4-11</strain>
    </source>
</reference>
<feature type="compositionally biased region" description="Basic and acidic residues" evidence="1">
    <location>
        <begin position="80"/>
        <end position="99"/>
    </location>
</feature>
<proteinExistence type="predicted"/>
<feature type="region of interest" description="Disordered" evidence="1">
    <location>
        <begin position="68"/>
        <end position="113"/>
    </location>
</feature>
<evidence type="ECO:0000313" key="3">
    <source>
        <dbReference type="EMBL" id="RFU94852.1"/>
    </source>
</evidence>
<dbReference type="SUPFAM" id="SSF54928">
    <property type="entry name" value="RNA-binding domain, RBD"/>
    <property type="match status" value="1"/>
</dbReference>
<dbReference type="Proteomes" id="UP000264002">
    <property type="component" value="Unassembled WGS sequence"/>
</dbReference>
<dbReference type="CDD" id="cd12252">
    <property type="entry name" value="RRM_DbpA"/>
    <property type="match status" value="1"/>
</dbReference>
<dbReference type="InterPro" id="IPR035979">
    <property type="entry name" value="RBD_domain_sf"/>
</dbReference>
<evidence type="ECO:0000259" key="2">
    <source>
        <dbReference type="Pfam" id="PF03880"/>
    </source>
</evidence>
<accession>A0A372MGH3</accession>
<dbReference type="Pfam" id="PF03880">
    <property type="entry name" value="DbpA"/>
    <property type="match status" value="1"/>
</dbReference>